<gene>
    <name evidence="16" type="ORF">V1477_002199</name>
</gene>
<evidence type="ECO:0000256" key="6">
    <source>
        <dbReference type="ARBA" id="ARBA00022617"/>
    </source>
</evidence>
<reference evidence="16 17" key="1">
    <citation type="journal article" date="2024" name="Ann. Entomol. Soc. Am.">
        <title>Genomic analyses of the southern and eastern yellowjacket wasps (Hymenoptera: Vespidae) reveal evolutionary signatures of social life.</title>
        <authorList>
            <person name="Catto M.A."/>
            <person name="Caine P.B."/>
            <person name="Orr S.E."/>
            <person name="Hunt B.G."/>
            <person name="Goodisman M.A.D."/>
        </authorList>
    </citation>
    <scope>NUCLEOTIDE SEQUENCE [LARGE SCALE GENOMIC DNA]</scope>
    <source>
        <strain evidence="16">232</strain>
        <tissue evidence="16">Head and thorax</tissue>
    </source>
</reference>
<dbReference type="InterPro" id="IPR017972">
    <property type="entry name" value="Cyt_P450_CS"/>
</dbReference>
<evidence type="ECO:0000256" key="2">
    <source>
        <dbReference type="ARBA" id="ARBA00003690"/>
    </source>
</evidence>
<keyword evidence="12 15" id="KW-0503">Monooxygenase</keyword>
<dbReference type="PANTHER" id="PTHR24291">
    <property type="entry name" value="CYTOCHROME P450 FAMILY 4"/>
    <property type="match status" value="1"/>
</dbReference>
<comment type="cofactor">
    <cofactor evidence="1 14">
        <name>heme</name>
        <dbReference type="ChEBI" id="CHEBI:30413"/>
    </cofactor>
</comment>
<accession>A0ABD2CVU2</accession>
<comment type="subcellular location">
    <subcellularLocation>
        <location evidence="4">Endoplasmic reticulum membrane</location>
        <topology evidence="4">Peripheral membrane protein</topology>
    </subcellularLocation>
    <subcellularLocation>
        <location evidence="3">Microsome membrane</location>
        <topology evidence="3">Peripheral membrane protein</topology>
    </subcellularLocation>
</comment>
<organism evidence="16 17">
    <name type="scientific">Vespula maculifrons</name>
    <name type="common">Eastern yellow jacket</name>
    <name type="synonym">Wasp</name>
    <dbReference type="NCBI Taxonomy" id="7453"/>
    <lineage>
        <taxon>Eukaryota</taxon>
        <taxon>Metazoa</taxon>
        <taxon>Ecdysozoa</taxon>
        <taxon>Arthropoda</taxon>
        <taxon>Hexapoda</taxon>
        <taxon>Insecta</taxon>
        <taxon>Pterygota</taxon>
        <taxon>Neoptera</taxon>
        <taxon>Endopterygota</taxon>
        <taxon>Hymenoptera</taxon>
        <taxon>Apocrita</taxon>
        <taxon>Aculeata</taxon>
        <taxon>Vespoidea</taxon>
        <taxon>Vespidae</taxon>
        <taxon>Vespinae</taxon>
        <taxon>Vespula</taxon>
    </lineage>
</organism>
<keyword evidence="7 14" id="KW-0479">Metal-binding</keyword>
<dbReference type="PRINTS" id="PR00463">
    <property type="entry name" value="EP450I"/>
</dbReference>
<dbReference type="GO" id="GO:0046872">
    <property type="term" value="F:metal ion binding"/>
    <property type="evidence" value="ECO:0007669"/>
    <property type="project" value="UniProtKB-KW"/>
</dbReference>
<dbReference type="InterPro" id="IPR001128">
    <property type="entry name" value="Cyt_P450"/>
</dbReference>
<evidence type="ECO:0000256" key="3">
    <source>
        <dbReference type="ARBA" id="ARBA00004174"/>
    </source>
</evidence>
<protein>
    <submittedName>
        <fullName evidence="16">Cytochrome P450 4C1-like isoform X1</fullName>
    </submittedName>
</protein>
<sequence length="171" mass="19753">MNEIYEELNQIYGSSDLKHVPITHDDIKDMKLLERVIKGNSLLRSCYHRSESNARCRGIIINHIKGQETGVYRKILFNYNLHRNEKHWAQPLVLDSDGFLPGRHSSSNFFPFSYGCRNCIGQKFAILEMTIIIVILIRKFIIKIDKPIEIAEIGVVLSLSLKPTEPINLKF</sequence>
<comment type="caution">
    <text evidence="16">The sequence shown here is derived from an EMBL/GenBank/DDBJ whole genome shotgun (WGS) entry which is preliminary data.</text>
</comment>
<evidence type="ECO:0000256" key="1">
    <source>
        <dbReference type="ARBA" id="ARBA00001971"/>
    </source>
</evidence>
<keyword evidence="6 14" id="KW-0349">Heme</keyword>
<keyword evidence="11 14" id="KW-0408">Iron</keyword>
<keyword evidence="8" id="KW-0256">Endoplasmic reticulum</keyword>
<evidence type="ECO:0000256" key="7">
    <source>
        <dbReference type="ARBA" id="ARBA00022723"/>
    </source>
</evidence>
<keyword evidence="9" id="KW-0492">Microsome</keyword>
<evidence type="ECO:0000256" key="15">
    <source>
        <dbReference type="RuleBase" id="RU000461"/>
    </source>
</evidence>
<dbReference type="InterPro" id="IPR050196">
    <property type="entry name" value="Cytochrome_P450_Monoox"/>
</dbReference>
<comment type="similarity">
    <text evidence="5 15">Belongs to the cytochrome P450 family.</text>
</comment>
<evidence type="ECO:0000256" key="14">
    <source>
        <dbReference type="PIRSR" id="PIRSR602401-1"/>
    </source>
</evidence>
<evidence type="ECO:0000256" key="5">
    <source>
        <dbReference type="ARBA" id="ARBA00010617"/>
    </source>
</evidence>
<keyword evidence="17" id="KW-1185">Reference proteome</keyword>
<name>A0ABD2CVU2_VESMC</name>
<dbReference type="Gene3D" id="1.10.630.10">
    <property type="entry name" value="Cytochrome P450"/>
    <property type="match status" value="1"/>
</dbReference>
<dbReference type="PANTHER" id="PTHR24291:SF189">
    <property type="entry name" value="CYTOCHROME P450 4C3-RELATED"/>
    <property type="match status" value="1"/>
</dbReference>
<keyword evidence="10 15" id="KW-0560">Oxidoreductase</keyword>
<dbReference type="GO" id="GO:0005789">
    <property type="term" value="C:endoplasmic reticulum membrane"/>
    <property type="evidence" value="ECO:0007669"/>
    <property type="project" value="UniProtKB-SubCell"/>
</dbReference>
<dbReference type="EMBL" id="JAYRBN010000027">
    <property type="protein sequence ID" value="KAL2749259.1"/>
    <property type="molecule type" value="Genomic_DNA"/>
</dbReference>
<dbReference type="InterPro" id="IPR036396">
    <property type="entry name" value="Cyt_P450_sf"/>
</dbReference>
<dbReference type="SUPFAM" id="SSF48264">
    <property type="entry name" value="Cytochrome P450"/>
    <property type="match status" value="1"/>
</dbReference>
<dbReference type="Pfam" id="PF00067">
    <property type="entry name" value="p450"/>
    <property type="match status" value="1"/>
</dbReference>
<evidence type="ECO:0000313" key="16">
    <source>
        <dbReference type="EMBL" id="KAL2749259.1"/>
    </source>
</evidence>
<evidence type="ECO:0000256" key="10">
    <source>
        <dbReference type="ARBA" id="ARBA00023002"/>
    </source>
</evidence>
<evidence type="ECO:0000256" key="13">
    <source>
        <dbReference type="ARBA" id="ARBA00023136"/>
    </source>
</evidence>
<evidence type="ECO:0000256" key="9">
    <source>
        <dbReference type="ARBA" id="ARBA00022848"/>
    </source>
</evidence>
<dbReference type="Proteomes" id="UP001607303">
    <property type="component" value="Unassembled WGS sequence"/>
</dbReference>
<evidence type="ECO:0000256" key="12">
    <source>
        <dbReference type="ARBA" id="ARBA00023033"/>
    </source>
</evidence>
<feature type="binding site" description="axial binding residue" evidence="14">
    <location>
        <position position="119"/>
    </location>
    <ligand>
        <name>heme</name>
        <dbReference type="ChEBI" id="CHEBI:30413"/>
    </ligand>
    <ligandPart>
        <name>Fe</name>
        <dbReference type="ChEBI" id="CHEBI:18248"/>
    </ligandPart>
</feature>
<evidence type="ECO:0000256" key="11">
    <source>
        <dbReference type="ARBA" id="ARBA00023004"/>
    </source>
</evidence>
<keyword evidence="13" id="KW-0472">Membrane</keyword>
<evidence type="ECO:0000256" key="4">
    <source>
        <dbReference type="ARBA" id="ARBA00004406"/>
    </source>
</evidence>
<dbReference type="InterPro" id="IPR002401">
    <property type="entry name" value="Cyt_P450_E_grp-I"/>
</dbReference>
<evidence type="ECO:0000256" key="8">
    <source>
        <dbReference type="ARBA" id="ARBA00022824"/>
    </source>
</evidence>
<dbReference type="GO" id="GO:0004497">
    <property type="term" value="F:monooxygenase activity"/>
    <property type="evidence" value="ECO:0007669"/>
    <property type="project" value="UniProtKB-KW"/>
</dbReference>
<proteinExistence type="inferred from homology"/>
<dbReference type="AlphaFoldDB" id="A0ABD2CVU2"/>
<dbReference type="PROSITE" id="PS00086">
    <property type="entry name" value="CYTOCHROME_P450"/>
    <property type="match status" value="1"/>
</dbReference>
<evidence type="ECO:0000313" key="17">
    <source>
        <dbReference type="Proteomes" id="UP001607303"/>
    </source>
</evidence>
<comment type="function">
    <text evidence="2">May be involved in the metabolism of insect hormones and in the breakdown of synthetic insecticides.</text>
</comment>